<dbReference type="CDD" id="cd22980">
    <property type="entry name" value="DD_VEST1"/>
    <property type="match status" value="1"/>
</dbReference>
<feature type="region of interest" description="Disordered" evidence="1">
    <location>
        <begin position="439"/>
        <end position="490"/>
    </location>
</feature>
<dbReference type="PANTHER" id="PTHR32000">
    <property type="entry name" value="SIMILAR TO HYPOTHETICAL PROTEIN"/>
    <property type="match status" value="1"/>
</dbReference>
<evidence type="ECO:0000313" key="3">
    <source>
        <dbReference type="RefSeq" id="XP_005093811.2"/>
    </source>
</evidence>
<accession>A0ABM0JHK0</accession>
<feature type="region of interest" description="Disordered" evidence="1">
    <location>
        <begin position="313"/>
        <end position="416"/>
    </location>
</feature>
<feature type="compositionally biased region" description="Polar residues" evidence="1">
    <location>
        <begin position="64"/>
        <end position="86"/>
    </location>
</feature>
<dbReference type="GeneID" id="101850466"/>
<dbReference type="Proteomes" id="UP000694888">
    <property type="component" value="Unplaced"/>
</dbReference>
<dbReference type="InterPro" id="IPR040687">
    <property type="entry name" value="DUF5586"/>
</dbReference>
<gene>
    <name evidence="3" type="primary">LOC101850466</name>
</gene>
<organism evidence="2 3">
    <name type="scientific">Aplysia californica</name>
    <name type="common">California sea hare</name>
    <dbReference type="NCBI Taxonomy" id="6500"/>
    <lineage>
        <taxon>Eukaryota</taxon>
        <taxon>Metazoa</taxon>
        <taxon>Spiralia</taxon>
        <taxon>Lophotrochozoa</taxon>
        <taxon>Mollusca</taxon>
        <taxon>Gastropoda</taxon>
        <taxon>Heterobranchia</taxon>
        <taxon>Euthyneura</taxon>
        <taxon>Tectipleura</taxon>
        <taxon>Aplysiida</taxon>
        <taxon>Aplysioidea</taxon>
        <taxon>Aplysiidae</taxon>
        <taxon>Aplysia</taxon>
    </lineage>
</organism>
<sequence length="490" mass="54211">MSQARITAYMEKHRIGALFEDLMNRTLRDMPEEPMIYLLRAMYKKAGMEIPQGIRYGGLRKSTSELTRSSSPERASRFAQVSSSETADVGASRDYDRPWATSPVRRVKPKKPETTAGSKPEWNADNKMRVSALDEFWADAETGKKEKSGVTASRKSAVKKSGTSASAWASVGLKEGEEFTSPAYQGRGQSHRNRKLTEAELLAAETVAQSGRIEPQIDVSTLSSARGHHVGGPKYDGRRHREKLSQLLSEAETKSYDSGIDMDPRHGDTGYDAIELLENAEDLRREGVANVPRSGYKLSKAVRYRTNEPRVKLQINAYPTQEDPAGPYGYLTSERASPTAPVIKDSDDEFESVSQVTGPRHPVWKVPDSDGEQNPLAPSYTPQIPQRSHRQHKRLTEKAPISSVDYFDQPGDVEEDQTTLSKTVAGGATRVSFDAENVDPLSSRAERSVASVQSSVSGGGWMLPDDTDVASTHDWNQRVKGRPPRDPRAY</sequence>
<proteinExistence type="predicted"/>
<feature type="region of interest" description="Disordered" evidence="1">
    <location>
        <begin position="218"/>
        <end position="267"/>
    </location>
</feature>
<feature type="region of interest" description="Disordered" evidence="1">
    <location>
        <begin position="142"/>
        <end position="195"/>
    </location>
</feature>
<feature type="region of interest" description="Disordered" evidence="1">
    <location>
        <begin position="63"/>
        <end position="124"/>
    </location>
</feature>
<protein>
    <submittedName>
        <fullName evidence="3">Uncharacterized protein C8orf34 homolog</fullName>
    </submittedName>
</protein>
<dbReference type="Pfam" id="PF17824">
    <property type="entry name" value="DUF5586"/>
    <property type="match status" value="1"/>
</dbReference>
<dbReference type="PANTHER" id="PTHR32000:SF3">
    <property type="entry name" value="RIKEN CDNA A830018L16 GENE"/>
    <property type="match status" value="1"/>
</dbReference>
<reference evidence="3" key="1">
    <citation type="submission" date="2025-08" db="UniProtKB">
        <authorList>
            <consortium name="RefSeq"/>
        </authorList>
    </citation>
    <scope>IDENTIFICATION</scope>
</reference>
<evidence type="ECO:0000256" key="1">
    <source>
        <dbReference type="SAM" id="MobiDB-lite"/>
    </source>
</evidence>
<dbReference type="RefSeq" id="XP_005093811.2">
    <property type="nucleotide sequence ID" value="XM_005093754.3"/>
</dbReference>
<feature type="compositionally biased region" description="Basic residues" evidence="1">
    <location>
        <begin position="226"/>
        <end position="242"/>
    </location>
</feature>
<keyword evidence="2" id="KW-1185">Reference proteome</keyword>
<evidence type="ECO:0000313" key="2">
    <source>
        <dbReference type="Proteomes" id="UP000694888"/>
    </source>
</evidence>
<name>A0ABM0JHK0_APLCA</name>